<evidence type="ECO:0000313" key="20">
    <source>
        <dbReference type="EnsemblMetazoa" id="HelroP116079"/>
    </source>
</evidence>
<dbReference type="KEGG" id="hro:HELRODRAFT_116079"/>
<evidence type="ECO:0000256" key="16">
    <source>
        <dbReference type="RuleBase" id="RU003465"/>
    </source>
</evidence>
<keyword evidence="8" id="KW-0460">Magnesium</keyword>
<evidence type="ECO:0000256" key="12">
    <source>
        <dbReference type="ARBA" id="ARBA00047761"/>
    </source>
</evidence>
<evidence type="ECO:0000256" key="1">
    <source>
        <dbReference type="ARBA" id="ARBA00001936"/>
    </source>
</evidence>
<comment type="cofactor">
    <cofactor evidence="2">
        <name>Mg(2+)</name>
        <dbReference type="ChEBI" id="CHEBI:18420"/>
    </cofactor>
</comment>
<evidence type="ECO:0000313" key="19">
    <source>
        <dbReference type="EMBL" id="ESN92230.1"/>
    </source>
</evidence>
<evidence type="ECO:0000256" key="4">
    <source>
        <dbReference type="ARBA" id="ARBA00013081"/>
    </source>
</evidence>
<evidence type="ECO:0000256" key="3">
    <source>
        <dbReference type="ARBA" id="ARBA00004496"/>
    </source>
</evidence>
<dbReference type="AlphaFoldDB" id="T1EGC8"/>
<dbReference type="GO" id="GO:0046872">
    <property type="term" value="F:metal ion binding"/>
    <property type="evidence" value="ECO:0007669"/>
    <property type="project" value="UniProtKB-KW"/>
</dbReference>
<evidence type="ECO:0000256" key="17">
    <source>
        <dbReference type="SAM" id="MobiDB-lite"/>
    </source>
</evidence>
<keyword evidence="5" id="KW-0963">Cytoplasm</keyword>
<comment type="catalytic activity">
    <reaction evidence="13">
        <text>O-phospho-L-threonyl-[protein] + H2O = L-threonyl-[protein] + phosphate</text>
        <dbReference type="Rhea" id="RHEA:47004"/>
        <dbReference type="Rhea" id="RHEA-COMP:11060"/>
        <dbReference type="Rhea" id="RHEA-COMP:11605"/>
        <dbReference type="ChEBI" id="CHEBI:15377"/>
        <dbReference type="ChEBI" id="CHEBI:30013"/>
        <dbReference type="ChEBI" id="CHEBI:43474"/>
        <dbReference type="ChEBI" id="CHEBI:61977"/>
        <dbReference type="EC" id="3.1.3.16"/>
    </reaction>
</comment>
<evidence type="ECO:0000256" key="9">
    <source>
        <dbReference type="ARBA" id="ARBA00022912"/>
    </source>
</evidence>
<feature type="compositionally biased region" description="Low complexity" evidence="17">
    <location>
        <begin position="380"/>
        <end position="396"/>
    </location>
</feature>
<dbReference type="InterPro" id="IPR015655">
    <property type="entry name" value="PP2C"/>
</dbReference>
<dbReference type="Gene3D" id="3.60.40.10">
    <property type="entry name" value="PPM-type phosphatase domain"/>
    <property type="match status" value="1"/>
</dbReference>
<evidence type="ECO:0000256" key="7">
    <source>
        <dbReference type="ARBA" id="ARBA00022801"/>
    </source>
</evidence>
<dbReference type="OrthoDB" id="10264738at2759"/>
<evidence type="ECO:0000256" key="8">
    <source>
        <dbReference type="ARBA" id="ARBA00022842"/>
    </source>
</evidence>
<organism evidence="20 21">
    <name type="scientific">Helobdella robusta</name>
    <name type="common">Californian leech</name>
    <dbReference type="NCBI Taxonomy" id="6412"/>
    <lineage>
        <taxon>Eukaryota</taxon>
        <taxon>Metazoa</taxon>
        <taxon>Spiralia</taxon>
        <taxon>Lophotrochozoa</taxon>
        <taxon>Annelida</taxon>
        <taxon>Clitellata</taxon>
        <taxon>Hirudinea</taxon>
        <taxon>Rhynchobdellida</taxon>
        <taxon>Glossiphoniidae</taxon>
        <taxon>Helobdella</taxon>
    </lineage>
</organism>
<dbReference type="GeneID" id="20195630"/>
<dbReference type="GO" id="GO:0005737">
    <property type="term" value="C:cytoplasm"/>
    <property type="evidence" value="ECO:0007669"/>
    <property type="project" value="UniProtKB-SubCell"/>
</dbReference>
<dbReference type="Proteomes" id="UP000015101">
    <property type="component" value="Unassembled WGS sequence"/>
</dbReference>
<evidence type="ECO:0000256" key="5">
    <source>
        <dbReference type="ARBA" id="ARBA00022490"/>
    </source>
</evidence>
<evidence type="ECO:0000256" key="6">
    <source>
        <dbReference type="ARBA" id="ARBA00022723"/>
    </source>
</evidence>
<evidence type="ECO:0000313" key="21">
    <source>
        <dbReference type="Proteomes" id="UP000015101"/>
    </source>
</evidence>
<keyword evidence="7 16" id="KW-0378">Hydrolase</keyword>
<dbReference type="EC" id="3.1.3.16" evidence="4"/>
<evidence type="ECO:0000259" key="18">
    <source>
        <dbReference type="PROSITE" id="PS51746"/>
    </source>
</evidence>
<dbReference type="SMART" id="SM00332">
    <property type="entry name" value="PP2Cc"/>
    <property type="match status" value="1"/>
</dbReference>
<reference evidence="20" key="3">
    <citation type="submission" date="2015-06" db="UniProtKB">
        <authorList>
            <consortium name="EnsemblMetazoa"/>
        </authorList>
    </citation>
    <scope>IDENTIFICATION</scope>
</reference>
<keyword evidence="10" id="KW-0007">Acetylation</keyword>
<evidence type="ECO:0000256" key="11">
    <source>
        <dbReference type="ARBA" id="ARBA00023211"/>
    </source>
</evidence>
<evidence type="ECO:0000256" key="10">
    <source>
        <dbReference type="ARBA" id="ARBA00022990"/>
    </source>
</evidence>
<dbReference type="STRING" id="6412.T1EGC8"/>
<dbReference type="CDD" id="cd00143">
    <property type="entry name" value="PP2Cc"/>
    <property type="match status" value="1"/>
</dbReference>
<keyword evidence="6" id="KW-0479">Metal-binding</keyword>
<dbReference type="CTD" id="20195630"/>
<dbReference type="PROSITE" id="PS51746">
    <property type="entry name" value="PPM_2"/>
    <property type="match status" value="1"/>
</dbReference>
<dbReference type="PANTHER" id="PTHR13832">
    <property type="entry name" value="PROTEIN PHOSPHATASE 2C"/>
    <property type="match status" value="1"/>
</dbReference>
<dbReference type="EnsemblMetazoa" id="HelroT116079">
    <property type="protein sequence ID" value="HelroP116079"/>
    <property type="gene ID" value="HelroG116079"/>
</dbReference>
<dbReference type="InParanoid" id="T1EGC8"/>
<dbReference type="FunFam" id="3.60.40.10:FF:000018">
    <property type="entry name" value="Integrin-linked kinase-associated serine/threonine phosphatase 2C"/>
    <property type="match status" value="1"/>
</dbReference>
<dbReference type="InterPro" id="IPR036457">
    <property type="entry name" value="PPM-type-like_dom_sf"/>
</dbReference>
<dbReference type="GO" id="GO:0004722">
    <property type="term" value="F:protein serine/threonine phosphatase activity"/>
    <property type="evidence" value="ECO:0000318"/>
    <property type="project" value="GO_Central"/>
</dbReference>
<protein>
    <recommendedName>
        <fullName evidence="15">Integrin-linked kinase-associated serine/threonine phosphatase 2C</fullName>
        <ecNumber evidence="4">3.1.3.16</ecNumber>
    </recommendedName>
</protein>
<evidence type="ECO:0000256" key="2">
    <source>
        <dbReference type="ARBA" id="ARBA00001946"/>
    </source>
</evidence>
<comment type="cofactor">
    <cofactor evidence="1">
        <name>Mn(2+)</name>
        <dbReference type="ChEBI" id="CHEBI:29035"/>
    </cofactor>
</comment>
<evidence type="ECO:0000256" key="15">
    <source>
        <dbReference type="ARBA" id="ARBA00072449"/>
    </source>
</evidence>
<keyword evidence="9 16" id="KW-0904">Protein phosphatase</keyword>
<dbReference type="EMBL" id="KB097661">
    <property type="protein sequence ID" value="ESN92230.1"/>
    <property type="molecule type" value="Genomic_DNA"/>
</dbReference>
<dbReference type="OMA" id="VGYVQKL"/>
<dbReference type="Pfam" id="PF00481">
    <property type="entry name" value="PP2C"/>
    <property type="match status" value="1"/>
</dbReference>
<proteinExistence type="inferred from homology"/>
<dbReference type="RefSeq" id="XP_009029729.1">
    <property type="nucleotide sequence ID" value="XM_009031481.1"/>
</dbReference>
<dbReference type="PROSITE" id="PS01032">
    <property type="entry name" value="PPM_1"/>
    <property type="match status" value="1"/>
</dbReference>
<comment type="subcellular location">
    <subcellularLocation>
        <location evidence="3">Cytoplasm</location>
    </subcellularLocation>
</comment>
<feature type="region of interest" description="Disordered" evidence="17">
    <location>
        <begin position="380"/>
        <end position="414"/>
    </location>
</feature>
<dbReference type="GO" id="GO:0007165">
    <property type="term" value="P:signal transduction"/>
    <property type="evidence" value="ECO:0000318"/>
    <property type="project" value="GO_Central"/>
</dbReference>
<keyword evidence="21" id="KW-1185">Reference proteome</keyword>
<comment type="similarity">
    <text evidence="16">Belongs to the PP2C family.</text>
</comment>
<dbReference type="InterPro" id="IPR000222">
    <property type="entry name" value="PP2C_BS"/>
</dbReference>
<evidence type="ECO:0000256" key="13">
    <source>
        <dbReference type="ARBA" id="ARBA00048336"/>
    </source>
</evidence>
<dbReference type="eggNOG" id="KOG0698">
    <property type="taxonomic scope" value="Eukaryota"/>
</dbReference>
<accession>T1EGC8</accession>
<dbReference type="PANTHER" id="PTHR13832:SF699">
    <property type="entry name" value="INTEGRIN-LINKED KINASE-ASSOCIATED SERINE_THREONINE PHOSPHATASE 2C"/>
    <property type="match status" value="1"/>
</dbReference>
<reference evidence="19 21" key="2">
    <citation type="journal article" date="2013" name="Nature">
        <title>Insights into bilaterian evolution from three spiralian genomes.</title>
        <authorList>
            <person name="Simakov O."/>
            <person name="Marletaz F."/>
            <person name="Cho S.J."/>
            <person name="Edsinger-Gonzales E."/>
            <person name="Havlak P."/>
            <person name="Hellsten U."/>
            <person name="Kuo D.H."/>
            <person name="Larsson T."/>
            <person name="Lv J."/>
            <person name="Arendt D."/>
            <person name="Savage R."/>
            <person name="Osoegawa K."/>
            <person name="de Jong P."/>
            <person name="Grimwood J."/>
            <person name="Chapman J.A."/>
            <person name="Shapiro H."/>
            <person name="Aerts A."/>
            <person name="Otillar R.P."/>
            <person name="Terry A.Y."/>
            <person name="Boore J.L."/>
            <person name="Grigoriev I.V."/>
            <person name="Lindberg D.R."/>
            <person name="Seaver E.C."/>
            <person name="Weisblat D.A."/>
            <person name="Putnam N.H."/>
            <person name="Rokhsar D.S."/>
        </authorList>
    </citation>
    <scope>NUCLEOTIDE SEQUENCE</scope>
</reference>
<reference evidence="21" key="1">
    <citation type="submission" date="2012-12" db="EMBL/GenBank/DDBJ databases">
        <authorList>
            <person name="Hellsten U."/>
            <person name="Grimwood J."/>
            <person name="Chapman J.A."/>
            <person name="Shapiro H."/>
            <person name="Aerts A."/>
            <person name="Otillar R.P."/>
            <person name="Terry A.Y."/>
            <person name="Boore J.L."/>
            <person name="Simakov O."/>
            <person name="Marletaz F."/>
            <person name="Cho S.-J."/>
            <person name="Edsinger-Gonzales E."/>
            <person name="Havlak P."/>
            <person name="Kuo D.-H."/>
            <person name="Larsson T."/>
            <person name="Lv J."/>
            <person name="Arendt D."/>
            <person name="Savage R."/>
            <person name="Osoegawa K."/>
            <person name="de Jong P."/>
            <person name="Lindberg D.R."/>
            <person name="Seaver E.C."/>
            <person name="Weisblat D.A."/>
            <person name="Putnam N.H."/>
            <person name="Grigoriev I.V."/>
            <person name="Rokhsar D.S."/>
        </authorList>
    </citation>
    <scope>NUCLEOTIDE SEQUENCE</scope>
</reference>
<keyword evidence="11" id="KW-0464">Manganese</keyword>
<dbReference type="InterPro" id="IPR001932">
    <property type="entry name" value="PPM-type_phosphatase-like_dom"/>
</dbReference>
<gene>
    <name evidence="20" type="primary">20195630</name>
    <name evidence="19" type="ORF">HELRODRAFT_116079</name>
</gene>
<dbReference type="SUPFAM" id="SSF81606">
    <property type="entry name" value="PP2C-like"/>
    <property type="match status" value="1"/>
</dbReference>
<dbReference type="HOGENOM" id="CLU_013173_1_6_1"/>
<sequence>MDLFDDLPEPTSTPTFPNNSSSSQQLENSLEVSISSTKTIAATSIESNISSQDGRHDGQMFIDEISGNKKLKRSISSTSNDDEDVLKRKKFAKDVYSFRGYYAERKGEREEMQDAHTIVDNFNSLVDSQSKLSLFAVFDGHGGCNASKYSASHLHKIIAQKFPTSEENFEKDIRKCFVESFKKLDDDFLQEARRKRPSWKDGTTAVVVVAVDSVLYIGNIGDSKAVVCRYDSTLKKMVALPLTTDHSPTLYEERMRIQKAGGHVRDGRVMGILEVSRSIGDGPFKQHGVTCLPDVKRCSLTPQDRFILIACDGLWKRFEDDSAIEFINKILNDDKIEGTDMKDVDCIKMELAANRLANEAVRRLSADNVTILLVDIKHNNNNNNSKQKQHNNNNDSNDNDDKLNEKSDVNKSTL</sequence>
<comment type="catalytic activity">
    <reaction evidence="12">
        <text>O-phospho-L-seryl-[protein] + H2O = L-seryl-[protein] + phosphate</text>
        <dbReference type="Rhea" id="RHEA:20629"/>
        <dbReference type="Rhea" id="RHEA-COMP:9863"/>
        <dbReference type="Rhea" id="RHEA-COMP:11604"/>
        <dbReference type="ChEBI" id="CHEBI:15377"/>
        <dbReference type="ChEBI" id="CHEBI:29999"/>
        <dbReference type="ChEBI" id="CHEBI:43474"/>
        <dbReference type="ChEBI" id="CHEBI:83421"/>
        <dbReference type="EC" id="3.1.3.16"/>
    </reaction>
</comment>
<evidence type="ECO:0000256" key="14">
    <source>
        <dbReference type="ARBA" id="ARBA00055237"/>
    </source>
</evidence>
<dbReference type="EMBL" id="AMQM01007765">
    <property type="status" value="NOT_ANNOTATED_CDS"/>
    <property type="molecule type" value="Genomic_DNA"/>
</dbReference>
<feature type="compositionally biased region" description="Low complexity" evidence="17">
    <location>
        <begin position="10"/>
        <end position="31"/>
    </location>
</feature>
<comment type="function">
    <text evidence="14">Protein phosphatase that may play a role in regulation of cell cycle progression via dephosphorylation of its substrates whose appropriate phosphorylation states might be crucial for cell proliferation. Selectively associates with integrin linked kinase (ILK), to modulate cell adhesion and growth factor signaling. Inhibits the ILK-GSK3B signaling axis and may play an important role in inhibiting oncogenic transformation.</text>
</comment>
<feature type="region of interest" description="Disordered" evidence="17">
    <location>
        <begin position="1"/>
        <end position="31"/>
    </location>
</feature>
<feature type="domain" description="PPM-type phosphatase" evidence="18">
    <location>
        <begin position="99"/>
        <end position="376"/>
    </location>
</feature>
<name>T1EGC8_HELRO</name>
<feature type="compositionally biased region" description="Basic and acidic residues" evidence="17">
    <location>
        <begin position="399"/>
        <end position="414"/>
    </location>
</feature>